<dbReference type="AlphaFoldDB" id="A0A926EIE9"/>
<dbReference type="RefSeq" id="WP_249331637.1">
    <property type="nucleotide sequence ID" value="NZ_JACRSY010000004.1"/>
</dbReference>
<dbReference type="InterPro" id="IPR036881">
    <property type="entry name" value="Glyco_hydro_3_C_sf"/>
</dbReference>
<dbReference type="SUPFAM" id="SSF51445">
    <property type="entry name" value="(Trans)glycosidases"/>
    <property type="match status" value="1"/>
</dbReference>
<reference evidence="7" key="1">
    <citation type="submission" date="2020-08" db="EMBL/GenBank/DDBJ databases">
        <title>Genome public.</title>
        <authorList>
            <person name="Liu C."/>
            <person name="Sun Q."/>
        </authorList>
    </citation>
    <scope>NUCLEOTIDE SEQUENCE</scope>
    <source>
        <strain evidence="7">NSJ-12</strain>
    </source>
</reference>
<comment type="similarity">
    <text evidence="2">Belongs to the glycosyl hydrolase 3 family.</text>
</comment>
<dbReference type="InterPro" id="IPR036962">
    <property type="entry name" value="Glyco_hydro_3_N_sf"/>
</dbReference>
<evidence type="ECO:0000313" key="7">
    <source>
        <dbReference type="EMBL" id="MBC8578643.1"/>
    </source>
</evidence>
<evidence type="ECO:0000256" key="2">
    <source>
        <dbReference type="ARBA" id="ARBA00005336"/>
    </source>
</evidence>
<proteinExistence type="inferred from homology"/>
<dbReference type="PANTHER" id="PTHR30480">
    <property type="entry name" value="BETA-HEXOSAMINIDASE-RELATED"/>
    <property type="match status" value="1"/>
</dbReference>
<dbReference type="SUPFAM" id="SSF51412">
    <property type="entry name" value="Inosine monophosphate dehydrogenase (IMPDH)"/>
    <property type="match status" value="1"/>
</dbReference>
<evidence type="ECO:0000259" key="6">
    <source>
        <dbReference type="Pfam" id="PF00933"/>
    </source>
</evidence>
<dbReference type="Gene3D" id="3.20.20.300">
    <property type="entry name" value="Glycoside hydrolase, family 3, N-terminal domain"/>
    <property type="match status" value="1"/>
</dbReference>
<dbReference type="GO" id="GO:0004563">
    <property type="term" value="F:beta-N-acetylhexosaminidase activity"/>
    <property type="evidence" value="ECO:0007669"/>
    <property type="project" value="UniProtKB-EC"/>
</dbReference>
<dbReference type="GO" id="GO:0009254">
    <property type="term" value="P:peptidoglycan turnover"/>
    <property type="evidence" value="ECO:0007669"/>
    <property type="project" value="TreeGrafter"/>
</dbReference>
<dbReference type="PANTHER" id="PTHR30480:SF13">
    <property type="entry name" value="BETA-HEXOSAMINIDASE"/>
    <property type="match status" value="1"/>
</dbReference>
<comment type="caution">
    <text evidence="7">The sequence shown here is derived from an EMBL/GenBank/DDBJ whole genome shotgun (WGS) entry which is preliminary data.</text>
</comment>
<dbReference type="InterPro" id="IPR050226">
    <property type="entry name" value="NagZ_Beta-hexosaminidase"/>
</dbReference>
<accession>A0A926EIE9</accession>
<feature type="domain" description="Glycoside hydrolase family 3 N-terminal" evidence="6">
    <location>
        <begin position="12"/>
        <end position="334"/>
    </location>
</feature>
<dbReference type="EC" id="3.2.1.52" evidence="3"/>
<evidence type="ECO:0000256" key="5">
    <source>
        <dbReference type="ARBA" id="ARBA00023295"/>
    </source>
</evidence>
<keyword evidence="4 7" id="KW-0378">Hydrolase</keyword>
<dbReference type="Gene3D" id="3.40.50.1700">
    <property type="entry name" value="Glycoside hydrolase family 3 C-terminal domain"/>
    <property type="match status" value="1"/>
</dbReference>
<evidence type="ECO:0000256" key="4">
    <source>
        <dbReference type="ARBA" id="ARBA00022801"/>
    </source>
</evidence>
<dbReference type="InterPro" id="IPR001764">
    <property type="entry name" value="Glyco_hydro_3_N"/>
</dbReference>
<keyword evidence="8" id="KW-1185">Reference proteome</keyword>
<dbReference type="Pfam" id="PF00933">
    <property type="entry name" value="Glyco_hydro_3"/>
    <property type="match status" value="1"/>
</dbReference>
<organism evidence="7 8">
    <name type="scientific">Zhenhengia yiwuensis</name>
    <dbReference type="NCBI Taxonomy" id="2763666"/>
    <lineage>
        <taxon>Bacteria</taxon>
        <taxon>Bacillati</taxon>
        <taxon>Bacillota</taxon>
        <taxon>Clostridia</taxon>
        <taxon>Lachnospirales</taxon>
        <taxon>Lachnospiraceae</taxon>
        <taxon>Zhenhengia</taxon>
    </lineage>
</organism>
<dbReference type="Proteomes" id="UP000655830">
    <property type="component" value="Unassembled WGS sequence"/>
</dbReference>
<gene>
    <name evidence="7" type="ORF">H8718_03755</name>
</gene>
<keyword evidence="5" id="KW-0326">Glycosidase</keyword>
<name>A0A926EIE9_9FIRM</name>
<dbReference type="GO" id="GO:0005975">
    <property type="term" value="P:carbohydrate metabolic process"/>
    <property type="evidence" value="ECO:0007669"/>
    <property type="project" value="InterPro"/>
</dbReference>
<evidence type="ECO:0000256" key="1">
    <source>
        <dbReference type="ARBA" id="ARBA00001231"/>
    </source>
</evidence>
<dbReference type="PRINTS" id="PR00133">
    <property type="entry name" value="GLHYDRLASE3"/>
</dbReference>
<comment type="catalytic activity">
    <reaction evidence="1">
        <text>Hydrolysis of terminal non-reducing N-acetyl-D-hexosamine residues in N-acetyl-beta-D-hexosaminides.</text>
        <dbReference type="EC" id="3.2.1.52"/>
    </reaction>
</comment>
<dbReference type="InterPro" id="IPR017853">
    <property type="entry name" value="GH"/>
</dbReference>
<dbReference type="EMBL" id="JACRSY010000004">
    <property type="protein sequence ID" value="MBC8578643.1"/>
    <property type="molecule type" value="Genomic_DNA"/>
</dbReference>
<sequence length="536" mass="60460">MFNVQEVFSQMTLREKIGQTFLQYYQGYEDLPESLIEMNKRTELGGIIFFSGNNVRNLEQFREMNKRIQAHAKENRFGLPILLTIDQEGGQLTAIHQGTTMFPGNMAMGFANDEEMAYKQGEHVAKELNYAGIDICYAPVLDVSYDRKNGVPVVDNRMYSSKPNVVADMGTGFIRGLEDNSIAACGKHFPGMRLTQEDTHFKMDVHPGDMNRLEEVELVPYKKAIANGLGCIMMHHGVFPPLDGDKPASMSRKVVDYLRNELGFKGLIVTDDLIMKAVLDAYGERQPLVEAMNAGCDLLMSTCAGEWYVDFMEECVQNGTVSEERINEACLKVLEYKAKYHCGEFPEGKAFDKEQGDKIAYEIAKKSLILYKGEKADFPVKLEEKEKLGIIFGNPARLVMSDAINLYDKLSIEDTVKKHGYHNNTKEVIMPWRPTHMEMVSVGDIAIISDFVIFTTVNAYCFEEQIETIKYIRDFCPTKKIIGVATRSPEDAKILADYCDYVVVTGGLTQVTLDALVETIFGDGEFEFNPAKQLFE</sequence>
<evidence type="ECO:0000256" key="3">
    <source>
        <dbReference type="ARBA" id="ARBA00012663"/>
    </source>
</evidence>
<protein>
    <recommendedName>
        <fullName evidence="3">beta-N-acetylhexosaminidase</fullName>
        <ecNumber evidence="3">3.2.1.52</ecNumber>
    </recommendedName>
</protein>
<evidence type="ECO:0000313" key="8">
    <source>
        <dbReference type="Proteomes" id="UP000655830"/>
    </source>
</evidence>